<dbReference type="Pfam" id="PF00144">
    <property type="entry name" value="Beta-lactamase"/>
    <property type="match status" value="1"/>
</dbReference>
<dbReference type="OrthoDB" id="5946976at2759"/>
<dbReference type="PRINTS" id="PR00961">
    <property type="entry name" value="HUDSXLRNA"/>
</dbReference>
<dbReference type="PROSITE" id="PS50102">
    <property type="entry name" value="RRM"/>
    <property type="match status" value="2"/>
</dbReference>
<feature type="domain" description="RRM" evidence="5">
    <location>
        <begin position="446"/>
        <end position="526"/>
    </location>
</feature>
<dbReference type="InterPro" id="IPR035979">
    <property type="entry name" value="RBD_domain_sf"/>
</dbReference>
<evidence type="ECO:0000259" key="5">
    <source>
        <dbReference type="PROSITE" id="PS50102"/>
    </source>
</evidence>
<evidence type="ECO:0000313" key="6">
    <source>
        <dbReference type="EMBL" id="CAE7413835.1"/>
    </source>
</evidence>
<dbReference type="InterPro" id="IPR000504">
    <property type="entry name" value="RRM_dom"/>
</dbReference>
<dbReference type="InterPro" id="IPR001466">
    <property type="entry name" value="Beta-lactam-related"/>
</dbReference>
<evidence type="ECO:0000313" key="7">
    <source>
        <dbReference type="Proteomes" id="UP000601435"/>
    </source>
</evidence>
<evidence type="ECO:0000256" key="2">
    <source>
        <dbReference type="ARBA" id="ARBA00022884"/>
    </source>
</evidence>
<evidence type="ECO:0000256" key="4">
    <source>
        <dbReference type="SAM" id="MobiDB-lite"/>
    </source>
</evidence>
<sequence length="545" mass="58289">MIGRVCEAVSGKRLDKFVNAALLSPLGMRDTFFEVPAKKRKREAVLYDCQRGGGGKYVPKVWSQPGKAVPIMSAGGGILSYNDDPGMWSTVEDYAKFCQMLLTGKSPRGAVILRPSTMKALWSDSLAVYGQKDGRLPGWHDADGKAKGGMWDYTGWSLLNTHLTFKQMPSPSKRARVGQTMWMGGGGGTFWVVDKGNETCAISFSQSFGGRAQTDAAKDAAVFLEVLQHDAPDGQSRSMPTHPGTIWRSIRTLTVSSQQTAAKAPPSDNLYIADLPPGFTAESLQAIFQEYGNISQFKLLQNSGPGGKTAALVRFQSVEEATWLVENLNHNIPQGLSSPVIVKYADTPEMKAAKQGGFAMATSYGSVKGMGKAEGNGKGAARVSPYPSYGKGQSWNSWEPAPMKGFKGGMEKGKGKGKGCPIKTLHNGLLEAQALPGCGEIDNDRNALYISGLPNDTEDIDLYRIFAPFGAIAPRGVRAMRHPDGTCQGFGFVNYLESGSVQLAAATLHGTQMPGGAELIVKPKEPGKKKQQQNGLEGTPVAAQG</sequence>
<gene>
    <name evidence="6" type="primary">elav</name>
    <name evidence="6" type="ORF">SNEC2469_LOCUS11375</name>
</gene>
<dbReference type="EMBL" id="CAJNJA010018043">
    <property type="protein sequence ID" value="CAE7413835.1"/>
    <property type="molecule type" value="Genomic_DNA"/>
</dbReference>
<dbReference type="Gene3D" id="3.30.70.330">
    <property type="match status" value="2"/>
</dbReference>
<dbReference type="Proteomes" id="UP000601435">
    <property type="component" value="Unassembled WGS sequence"/>
</dbReference>
<dbReference type="SUPFAM" id="SSF56601">
    <property type="entry name" value="beta-lactamase/transpeptidase-like"/>
    <property type="match status" value="1"/>
</dbReference>
<organism evidence="6 7">
    <name type="scientific">Symbiodinium necroappetens</name>
    <dbReference type="NCBI Taxonomy" id="1628268"/>
    <lineage>
        <taxon>Eukaryota</taxon>
        <taxon>Sar</taxon>
        <taxon>Alveolata</taxon>
        <taxon>Dinophyceae</taxon>
        <taxon>Suessiales</taxon>
        <taxon>Symbiodiniaceae</taxon>
        <taxon>Symbiodinium</taxon>
    </lineage>
</organism>
<reference evidence="6" key="1">
    <citation type="submission" date="2021-02" db="EMBL/GenBank/DDBJ databases">
        <authorList>
            <person name="Dougan E. K."/>
            <person name="Rhodes N."/>
            <person name="Thang M."/>
            <person name="Chan C."/>
        </authorList>
    </citation>
    <scope>NUCLEOTIDE SEQUENCE</scope>
</reference>
<keyword evidence="7" id="KW-1185">Reference proteome</keyword>
<accession>A0A812R1F8</accession>
<feature type="domain" description="RRM" evidence="5">
    <location>
        <begin position="268"/>
        <end position="347"/>
    </location>
</feature>
<feature type="region of interest" description="Disordered" evidence="4">
    <location>
        <begin position="523"/>
        <end position="545"/>
    </location>
</feature>
<dbReference type="InterPro" id="IPR012338">
    <property type="entry name" value="Beta-lactam/transpept-like"/>
</dbReference>
<dbReference type="SMART" id="SM00360">
    <property type="entry name" value="RRM"/>
    <property type="match status" value="2"/>
</dbReference>
<protein>
    <submittedName>
        <fullName evidence="6">Elav protein</fullName>
    </submittedName>
</protein>
<name>A0A812R1F8_9DINO</name>
<keyword evidence="1" id="KW-0677">Repeat</keyword>
<evidence type="ECO:0000256" key="3">
    <source>
        <dbReference type="PROSITE-ProRule" id="PRU00176"/>
    </source>
</evidence>
<dbReference type="InterPro" id="IPR002343">
    <property type="entry name" value="Hud_Sxl_RNA"/>
</dbReference>
<dbReference type="PANTHER" id="PTHR24012">
    <property type="entry name" value="RNA BINDING PROTEIN"/>
    <property type="match status" value="1"/>
</dbReference>
<dbReference type="Gene3D" id="3.40.710.10">
    <property type="entry name" value="DD-peptidase/beta-lactamase superfamily"/>
    <property type="match status" value="1"/>
</dbReference>
<keyword evidence="2 3" id="KW-0694">RNA-binding</keyword>
<dbReference type="AlphaFoldDB" id="A0A812R1F8"/>
<dbReference type="Pfam" id="PF00076">
    <property type="entry name" value="RRM_1"/>
    <property type="match status" value="2"/>
</dbReference>
<comment type="caution">
    <text evidence="6">The sequence shown here is derived from an EMBL/GenBank/DDBJ whole genome shotgun (WGS) entry which is preliminary data.</text>
</comment>
<dbReference type="InterPro" id="IPR012677">
    <property type="entry name" value="Nucleotide-bd_a/b_plait_sf"/>
</dbReference>
<proteinExistence type="predicted"/>
<dbReference type="SUPFAM" id="SSF54928">
    <property type="entry name" value="RNA-binding domain, RBD"/>
    <property type="match status" value="2"/>
</dbReference>
<dbReference type="CDD" id="cd00590">
    <property type="entry name" value="RRM_SF"/>
    <property type="match status" value="1"/>
</dbReference>
<dbReference type="GO" id="GO:1990904">
    <property type="term" value="C:ribonucleoprotein complex"/>
    <property type="evidence" value="ECO:0007669"/>
    <property type="project" value="InterPro"/>
</dbReference>
<evidence type="ECO:0000256" key="1">
    <source>
        <dbReference type="ARBA" id="ARBA00022737"/>
    </source>
</evidence>
<dbReference type="GO" id="GO:0003723">
    <property type="term" value="F:RNA binding"/>
    <property type="evidence" value="ECO:0007669"/>
    <property type="project" value="UniProtKB-UniRule"/>
</dbReference>